<reference evidence="1" key="1">
    <citation type="submission" date="2016-02" db="EMBL/GenBank/DDBJ databases">
        <title>Genome sequence of Bacillus trypoxylicola KCTC 13244(T).</title>
        <authorList>
            <person name="Jeong H."/>
            <person name="Park S.-H."/>
            <person name="Choi S.-K."/>
        </authorList>
    </citation>
    <scope>NUCLEOTIDE SEQUENCE [LARGE SCALE GENOMIC DNA]</scope>
    <source>
        <strain evidence="1">KCTC 13244</strain>
    </source>
</reference>
<protein>
    <submittedName>
        <fullName evidence="1">Uncharacterized protein</fullName>
    </submittedName>
</protein>
<proteinExistence type="predicted"/>
<gene>
    <name evidence="1" type="ORF">AZF04_09610</name>
</gene>
<dbReference type="AlphaFoldDB" id="A0A161QGR1"/>
<evidence type="ECO:0000313" key="1">
    <source>
        <dbReference type="EMBL" id="KYG28150.1"/>
    </source>
</evidence>
<accession>A0A161QGR1</accession>
<dbReference type="STRING" id="519424.AZF04_09610"/>
<dbReference type="EMBL" id="LTAO01000034">
    <property type="protein sequence ID" value="KYG28150.1"/>
    <property type="molecule type" value="Genomic_DNA"/>
</dbReference>
<sequence length="73" mass="8531">MTVREVYVEAIKEGFKELQNVILVCIHKQVVNWTDPCENLNKFFDTRYTKRFLEVMKEIGIGGNNEQTIGSHK</sequence>
<dbReference type="Proteomes" id="UP000075806">
    <property type="component" value="Unassembled WGS sequence"/>
</dbReference>
<evidence type="ECO:0000313" key="2">
    <source>
        <dbReference type="Proteomes" id="UP000075806"/>
    </source>
</evidence>
<dbReference type="RefSeq" id="WP_061949573.1">
    <property type="nucleotide sequence ID" value="NZ_LTAO01000034.1"/>
</dbReference>
<name>A0A161QGR1_9BACI</name>
<organism evidence="1 2">
    <name type="scientific">Alkalihalobacillus trypoxylicola</name>
    <dbReference type="NCBI Taxonomy" id="519424"/>
    <lineage>
        <taxon>Bacteria</taxon>
        <taxon>Bacillati</taxon>
        <taxon>Bacillota</taxon>
        <taxon>Bacilli</taxon>
        <taxon>Bacillales</taxon>
        <taxon>Bacillaceae</taxon>
        <taxon>Alkalihalobacillus</taxon>
    </lineage>
</organism>
<comment type="caution">
    <text evidence="1">The sequence shown here is derived from an EMBL/GenBank/DDBJ whole genome shotgun (WGS) entry which is preliminary data.</text>
</comment>
<keyword evidence="2" id="KW-1185">Reference proteome</keyword>